<evidence type="ECO:0000313" key="3">
    <source>
        <dbReference type="Proteomes" id="UP001147653"/>
    </source>
</evidence>
<sequence length="261" mass="29428">MNLDTFMDDFGRDLTRAAKTRSRRRRRLALRLTPVIPVGAALALALTLLPGGGGSVDAIAAARAALAPDGEIVHMKVQMGFGRGGSLPPVEQWYAADPKRWRTRTEALAVPGKGRLRPTQFETAFSNDRVRFYDQRRDVVTIWRADQHPRTFGPGLLGGDPATDLREQLGKGGVRDDGVVTVDGKRVRRLVQDSERQRFVYYMDPDTFAPVSGHISLKRPDGKRFRGPQFTVVLYERLPLNEQTEQLLKFDKTPETRYVWR</sequence>
<dbReference type="RefSeq" id="WP_270024735.1">
    <property type="nucleotide sequence ID" value="NZ_JAPDDP010000012.1"/>
</dbReference>
<keyword evidence="1" id="KW-0472">Membrane</keyword>
<gene>
    <name evidence="2" type="ORF">OJ997_09000</name>
</gene>
<organism evidence="2 3">
    <name type="scientific">Solirubrobacter phytolaccae</name>
    <dbReference type="NCBI Taxonomy" id="1404360"/>
    <lineage>
        <taxon>Bacteria</taxon>
        <taxon>Bacillati</taxon>
        <taxon>Actinomycetota</taxon>
        <taxon>Thermoleophilia</taxon>
        <taxon>Solirubrobacterales</taxon>
        <taxon>Solirubrobacteraceae</taxon>
        <taxon>Solirubrobacter</taxon>
    </lineage>
</organism>
<feature type="transmembrane region" description="Helical" evidence="1">
    <location>
        <begin position="28"/>
        <end position="49"/>
    </location>
</feature>
<dbReference type="EMBL" id="JAPDDP010000012">
    <property type="protein sequence ID" value="MDA0180428.1"/>
    <property type="molecule type" value="Genomic_DNA"/>
</dbReference>
<protein>
    <submittedName>
        <fullName evidence="2">Uncharacterized protein</fullName>
    </submittedName>
</protein>
<evidence type="ECO:0000256" key="1">
    <source>
        <dbReference type="SAM" id="Phobius"/>
    </source>
</evidence>
<keyword evidence="1" id="KW-0812">Transmembrane</keyword>
<reference evidence="2" key="1">
    <citation type="submission" date="2022-10" db="EMBL/GenBank/DDBJ databases">
        <title>The WGS of Solirubrobacter phytolaccae KCTC 29190.</title>
        <authorList>
            <person name="Jiang Z."/>
        </authorList>
    </citation>
    <scope>NUCLEOTIDE SEQUENCE</scope>
    <source>
        <strain evidence="2">KCTC 29190</strain>
    </source>
</reference>
<accession>A0A9X3N670</accession>
<keyword evidence="1" id="KW-1133">Transmembrane helix</keyword>
<comment type="caution">
    <text evidence="2">The sequence shown here is derived from an EMBL/GenBank/DDBJ whole genome shotgun (WGS) entry which is preliminary data.</text>
</comment>
<keyword evidence="3" id="KW-1185">Reference proteome</keyword>
<dbReference type="Proteomes" id="UP001147653">
    <property type="component" value="Unassembled WGS sequence"/>
</dbReference>
<evidence type="ECO:0000313" key="2">
    <source>
        <dbReference type="EMBL" id="MDA0180428.1"/>
    </source>
</evidence>
<name>A0A9X3N670_9ACTN</name>
<proteinExistence type="predicted"/>
<dbReference type="AlphaFoldDB" id="A0A9X3N670"/>